<protein>
    <submittedName>
        <fullName evidence="1">Acetoacetate decarboxylase family protein</fullName>
    </submittedName>
</protein>
<reference evidence="2" key="1">
    <citation type="journal article" date="2019" name="Int. J. Syst. Evol. Microbiol.">
        <title>The Global Catalogue of Microorganisms (GCM) 10K type strain sequencing project: providing services to taxonomists for standard genome sequencing and annotation.</title>
        <authorList>
            <consortium name="The Broad Institute Genomics Platform"/>
            <consortium name="The Broad Institute Genome Sequencing Center for Infectious Disease"/>
            <person name="Wu L."/>
            <person name="Ma J."/>
        </authorList>
    </citation>
    <scope>NUCLEOTIDE SEQUENCE [LARGE SCALE GENOMIC DNA]</scope>
    <source>
        <strain evidence="2">JCM 18077</strain>
    </source>
</reference>
<dbReference type="RefSeq" id="WP_345313860.1">
    <property type="nucleotide sequence ID" value="NZ_BAABIE010000012.1"/>
</dbReference>
<evidence type="ECO:0000313" key="2">
    <source>
        <dbReference type="Proteomes" id="UP001500822"/>
    </source>
</evidence>
<keyword evidence="2" id="KW-1185">Reference proteome</keyword>
<dbReference type="Pfam" id="PF06314">
    <property type="entry name" value="ADC"/>
    <property type="match status" value="1"/>
</dbReference>
<comment type="caution">
    <text evidence="1">The sequence shown here is derived from an EMBL/GenBank/DDBJ whole genome shotgun (WGS) entry which is preliminary data.</text>
</comment>
<dbReference type="InterPro" id="IPR010451">
    <property type="entry name" value="Acetoacetate_decarboxylase"/>
</dbReference>
<proteinExistence type="predicted"/>
<accession>A0ABP8ZDX8</accession>
<gene>
    <name evidence="1" type="ORF">GCM10023217_26520</name>
</gene>
<organism evidence="1 2">
    <name type="scientific">Gordonia alkaliphila</name>
    <dbReference type="NCBI Taxonomy" id="1053547"/>
    <lineage>
        <taxon>Bacteria</taxon>
        <taxon>Bacillati</taxon>
        <taxon>Actinomycetota</taxon>
        <taxon>Actinomycetes</taxon>
        <taxon>Mycobacteriales</taxon>
        <taxon>Gordoniaceae</taxon>
        <taxon>Gordonia</taxon>
    </lineage>
</organism>
<sequence>MTANHSYDILGATVALPVQIRSARCFVAGYTADAEAVGRAIAERGTAGLRPLQIRSGRALCMLVFVEYLDGDLGPYHEFGVCFLVEDPAAPASSRLGALRALGRGDAHALIHELPVDGDFTRAAGRGIWGFPKTMADFDVDHTSRTKRGRVSADGRLIAELIVRPGIPVPGAGSDTVLQSYSQLDGVTRRTPWRLGSTTGTRTRLGGAALTLGTHPIADELRALRLSRHALTSSSVADLTMTFDAPHLLDGDRG</sequence>
<evidence type="ECO:0000313" key="1">
    <source>
        <dbReference type="EMBL" id="GAA4753734.1"/>
    </source>
</evidence>
<dbReference type="Gene3D" id="2.40.400.10">
    <property type="entry name" value="Acetoacetate decarboxylase-like"/>
    <property type="match status" value="1"/>
</dbReference>
<name>A0ABP8ZDX8_9ACTN</name>
<dbReference type="InterPro" id="IPR023375">
    <property type="entry name" value="ADC_dom_sf"/>
</dbReference>
<dbReference type="Proteomes" id="UP001500822">
    <property type="component" value="Unassembled WGS sequence"/>
</dbReference>
<dbReference type="SUPFAM" id="SSF160104">
    <property type="entry name" value="Acetoacetate decarboxylase-like"/>
    <property type="match status" value="1"/>
</dbReference>
<dbReference type="EMBL" id="BAABIE010000012">
    <property type="protein sequence ID" value="GAA4753734.1"/>
    <property type="molecule type" value="Genomic_DNA"/>
</dbReference>